<dbReference type="FunFam" id="3.30.160.60:FF:001093">
    <property type="entry name" value="Zinc finger protein 236"/>
    <property type="match status" value="1"/>
</dbReference>
<feature type="domain" description="C2H2-type" evidence="14">
    <location>
        <begin position="1637"/>
        <end position="1664"/>
    </location>
</feature>
<comment type="function">
    <text evidence="1">May be involved in transcriptional regulation.</text>
</comment>
<sequence>MPRGRPRKLRDKTNDGTEGISGAKQDNSHGDSKDNKCTVCSQSFTTESQLQRHQRDHEANDKLHRCDQCAQTFNVEFNLMLHKSTHATSNPTCPVCHKKFSRVASLKSHIMLHEKEENLICTECGDEFILHSQLMLHLEEHRKELSGAKVYTCKTCSKEFKMAGQLKEHTKTHVKMRLESEGTVAQRNIDRSGFTNSCQHCGKTFKKPSQLVRHTRIHTGERPYKCSHCSKAFNQKVVLQTHMVRHTGEKPHLCIFCPASFSQKGNLHSHVQRVHSEWGKTVFSQPPIVQVEESGQGVAGSEGSEVVTDVIQQLLELSEQVTGEGTQSQPQEQTITLETAINQDILQQALENSGLSVVQSQTNGVARQTQSHAAEGALPDSKKLPGQDKTTKKEKKSIFRKPVQMPGSIREENGVRWHSCPYCNKEFKKPSDLVRHIRIHTHEKPFKCKQCFRAFAVKSTLTAHMKTHTGIKAFECQCCMKCFSTSGSRKVHMRLHTGVRPFPCPHCDKIFRTSGHRKTHIASHFKSLQQKKHKFPRKSHKTKVSKSNIPLPDIPLQEPILITDLGLIQSQNPRLAFQTYLEMVDNDRPYKCPCCNKAYKKSSHLKQHVRSHTGERPYKCVQCSKGFASSGVLKAHIRTHSGLKAYKCLICDTTFTTSGSLRRHMTTHSDMRPYMCPYCQKTFKSSPNCRKHMKTHRLLHQQLNPEPSTLDDPMNGTTVTHNLQVELEDGTLQQEAPPTVGSEQQGMLGLDQAQVVDGGQQVSLETQLSDQPLGQEEGKSVSVLEGISLDKAQTHCADCTPLCPPAGFTITAEGYPQAQFSTVQQLQDSSTLESQALSSSYHPQNLLHVPSQEVTSGLLQETSQGDLQLSDQTQDYQDPEDSEDNSKRAYRCTMCNKPFKKSSHLKQHVRSHTGEKPYCCNICGRCFVSAGVLKSHLNTHTGVKAYKCNMCDTSFTTNGSLNRHMVVHLKPYKCHMCEESFRNNVLYRKMPPFQQVSLSNFCAAGADEDGEEEEEGEQTVMKRNRANIITFTEEQAEELAKNDPGDEASVSEKVLAQSAAERDRISEIKDKAVELETEPKFANCCNFCPKSFKKPSDLVRHIRIHTGERPYKCDECGKNFTVKSTLDCHIKTHTGQKLFNCHMCNTSFSTKGSLKVHMRLHTGSKPFKCPFCELRFRTSGHRKTHIQCHYRPSSEGRKAKRAASSRSNQNQQHPANPETLHPVGLLQATTTDHNIYLPANQVLAGQFDQNLLQQGLVGQAILPTSMSAGGDLTVSLSEGLATLEGIHLQLTSANLVCPNVQISGIDSSNINNITLQIDPAILQQGGLLSHALTGDGSLTSHPGAHLMATGDPSASSSNVVLHPLTSLALHPPAIGPGHVTMGSLGEHDITGSHQDLSHVMNAPGLVSSGAHGAQEITLTINNSSLTQALAHVQAQANAAAGGNTAAGNHPQEITLTISVTSLPSSTSLSQTAGSQSLVMSSSSMASDGSVTLTLADTQGMLDAQPQFTLNFNAQVTTLKHTHNHLSEEGQAVGKEDQGHNQKQNQCFYCDQVCQSANTLRRHCRQAHGKDRCHVCRVCGKAFKRATHLKEHERVHQRGPSLGSQRPKFFKCSSCDKAFAKPSQLERHNRTHTGERPFKCSQCDKAFNQKSALQVHTVKHTGEKPYKCEICSISFTQKSNMKLHMKRSHGYGESRTHTLKHAQYFCSLSLRRLVHY</sequence>
<evidence type="ECO:0000256" key="12">
    <source>
        <dbReference type="PROSITE-ProRule" id="PRU00042"/>
    </source>
</evidence>
<dbReference type="GO" id="GO:0005634">
    <property type="term" value="C:nucleus"/>
    <property type="evidence" value="ECO:0007669"/>
    <property type="project" value="UniProtKB-SubCell"/>
</dbReference>
<keyword evidence="7" id="KW-0862">Zinc</keyword>
<dbReference type="FunFam" id="3.30.160.60:FF:002343">
    <property type="entry name" value="Zinc finger protein 33A"/>
    <property type="match status" value="1"/>
</dbReference>
<dbReference type="FunFam" id="3.30.160.60:FF:000264">
    <property type="entry name" value="Zinc finger protein 236"/>
    <property type="match status" value="2"/>
</dbReference>
<dbReference type="SUPFAM" id="SSF57667">
    <property type="entry name" value="beta-beta-alpha zinc fingers"/>
    <property type="match status" value="16"/>
</dbReference>
<feature type="domain" description="C2H2-type" evidence="14">
    <location>
        <begin position="1083"/>
        <end position="1110"/>
    </location>
</feature>
<feature type="compositionally biased region" description="Polar residues" evidence="13">
    <location>
        <begin position="1204"/>
        <end position="1214"/>
    </location>
</feature>
<feature type="domain" description="C2H2-type" evidence="14">
    <location>
        <begin position="64"/>
        <end position="91"/>
    </location>
</feature>
<feature type="domain" description="C2H2-type" evidence="14">
    <location>
        <begin position="446"/>
        <end position="473"/>
    </location>
</feature>
<dbReference type="GO" id="GO:0000981">
    <property type="term" value="F:DNA-binding transcription factor activity, RNA polymerase II-specific"/>
    <property type="evidence" value="ECO:0007669"/>
    <property type="project" value="TreeGrafter"/>
</dbReference>
<evidence type="ECO:0000256" key="5">
    <source>
        <dbReference type="ARBA" id="ARBA00022737"/>
    </source>
</evidence>
<evidence type="ECO:0000259" key="14">
    <source>
        <dbReference type="PROSITE" id="PS50157"/>
    </source>
</evidence>
<dbReference type="FunFam" id="3.30.160.60:FF:001818">
    <property type="entry name" value="GDNF-inducible zinc finger protein 1 isoform X1"/>
    <property type="match status" value="1"/>
</dbReference>
<evidence type="ECO:0000256" key="2">
    <source>
        <dbReference type="ARBA" id="ARBA00004123"/>
    </source>
</evidence>
<reference evidence="15" key="1">
    <citation type="submission" date="2020-07" db="EMBL/GenBank/DDBJ databases">
        <title>A long reads based de novo assembly of the rainbow trout Arlee double haploid line genome.</title>
        <authorList>
            <person name="Gao G."/>
            <person name="Palti Y."/>
        </authorList>
    </citation>
    <scope>NUCLEOTIDE SEQUENCE [LARGE SCALE GENOMIC DNA]</scope>
</reference>
<feature type="domain" description="C2H2-type" evidence="14">
    <location>
        <begin position="418"/>
        <end position="445"/>
    </location>
</feature>
<feature type="domain" description="C2H2-type" evidence="14">
    <location>
        <begin position="646"/>
        <end position="673"/>
    </location>
</feature>
<feature type="domain" description="C2H2-type" evidence="14">
    <location>
        <begin position="674"/>
        <end position="705"/>
    </location>
</feature>
<feature type="region of interest" description="Disordered" evidence="13">
    <location>
        <begin position="1189"/>
        <end position="1220"/>
    </location>
</feature>
<dbReference type="FunFam" id="3.30.160.60:FF:000226">
    <property type="entry name" value="Zinc finger protein 236 variant"/>
    <property type="match status" value="2"/>
</dbReference>
<feature type="domain" description="C2H2-type" evidence="14">
    <location>
        <begin position="1111"/>
        <end position="1138"/>
    </location>
</feature>
<keyword evidence="11" id="KW-0539">Nucleus</keyword>
<dbReference type="PANTHER" id="PTHR24396:SF21">
    <property type="entry name" value="ZINC FINGER PROTEIN 236"/>
    <property type="match status" value="1"/>
</dbReference>
<evidence type="ECO:0000313" key="15">
    <source>
        <dbReference type="Ensembl" id="ENSOMYP00000076812.2"/>
    </source>
</evidence>
<gene>
    <name evidence="15" type="primary">LOC110489640</name>
</gene>
<evidence type="ECO:0000256" key="6">
    <source>
        <dbReference type="ARBA" id="ARBA00022771"/>
    </source>
</evidence>
<feature type="domain" description="C2H2-type" evidence="14">
    <location>
        <begin position="1665"/>
        <end position="1688"/>
    </location>
</feature>
<dbReference type="FunFam" id="3.30.160.60:FF:000597">
    <property type="entry name" value="zinc finger protein 236 isoform X3"/>
    <property type="match status" value="1"/>
</dbReference>
<feature type="domain" description="C2H2-type" evidence="14">
    <location>
        <begin position="590"/>
        <end position="617"/>
    </location>
</feature>
<feature type="compositionally biased region" description="Basic and acidic residues" evidence="13">
    <location>
        <begin position="380"/>
        <end position="391"/>
    </location>
</feature>
<feature type="domain" description="C2H2-type" evidence="14">
    <location>
        <begin position="618"/>
        <end position="645"/>
    </location>
</feature>
<keyword evidence="8" id="KW-0805">Transcription regulation</keyword>
<dbReference type="FunFam" id="3.30.160.60:FF:000753">
    <property type="entry name" value="zinc finger protein 236 isoform X2"/>
    <property type="match status" value="1"/>
</dbReference>
<evidence type="ECO:0000256" key="7">
    <source>
        <dbReference type="ARBA" id="ARBA00022833"/>
    </source>
</evidence>
<evidence type="ECO:0000256" key="13">
    <source>
        <dbReference type="SAM" id="MobiDB-lite"/>
    </source>
</evidence>
<dbReference type="Ensembl" id="ENSOMYT00000083608.2">
    <property type="protein sequence ID" value="ENSOMYP00000076812.2"/>
    <property type="gene ID" value="ENSOMYG00000035528.2"/>
</dbReference>
<dbReference type="FunFam" id="3.30.160.60:FF:000376">
    <property type="entry name" value="Zinc finger protein 236"/>
    <property type="match status" value="1"/>
</dbReference>
<feature type="domain" description="C2H2-type" evidence="14">
    <location>
        <begin position="502"/>
        <end position="524"/>
    </location>
</feature>
<dbReference type="PROSITE" id="PS50157">
    <property type="entry name" value="ZINC_FINGER_C2H2_2"/>
    <property type="match status" value="26"/>
</dbReference>
<dbReference type="InterPro" id="IPR036236">
    <property type="entry name" value="Znf_C2H2_sf"/>
</dbReference>
<dbReference type="InterPro" id="IPR013087">
    <property type="entry name" value="Znf_C2H2_type"/>
</dbReference>
<dbReference type="PANTHER" id="PTHR24396">
    <property type="entry name" value="ZINC FINGER PROTEIN"/>
    <property type="match status" value="1"/>
</dbReference>
<dbReference type="FunFam" id="3.30.160.60:FF:001071">
    <property type="entry name" value="zinc finger protein 236"/>
    <property type="match status" value="1"/>
</dbReference>
<dbReference type="FunFam" id="3.30.160.60:FF:001012">
    <property type="entry name" value="Zinc finger protein 236"/>
    <property type="match status" value="1"/>
</dbReference>
<evidence type="ECO:0000256" key="1">
    <source>
        <dbReference type="ARBA" id="ARBA00003767"/>
    </source>
</evidence>
<feature type="domain" description="C2H2-type" evidence="14">
    <location>
        <begin position="151"/>
        <end position="178"/>
    </location>
</feature>
<feature type="region of interest" description="Disordered" evidence="13">
    <location>
        <begin position="361"/>
        <end position="397"/>
    </location>
</feature>
<dbReference type="FunFam" id="3.30.160.60:FF:002349">
    <property type="entry name" value="Zinc finger and BTB domain-containing 40"/>
    <property type="match status" value="2"/>
</dbReference>
<evidence type="ECO:0000313" key="16">
    <source>
        <dbReference type="Proteomes" id="UP000694395"/>
    </source>
</evidence>
<feature type="domain" description="C2H2-type" evidence="14">
    <location>
        <begin position="35"/>
        <end position="62"/>
    </location>
</feature>
<dbReference type="Proteomes" id="UP000694395">
    <property type="component" value="Chromosome 2"/>
</dbReference>
<dbReference type="InterPro" id="IPR051643">
    <property type="entry name" value="Transcr_Reg_ZincFinger"/>
</dbReference>
<dbReference type="GO" id="GO:0000978">
    <property type="term" value="F:RNA polymerase II cis-regulatory region sequence-specific DNA binding"/>
    <property type="evidence" value="ECO:0007669"/>
    <property type="project" value="TreeGrafter"/>
</dbReference>
<dbReference type="GeneTree" id="ENSGT00940000156787"/>
<dbReference type="FunFam" id="3.30.160.60:FF:000385">
    <property type="entry name" value="Zinc finger protein 236 variant"/>
    <property type="match status" value="1"/>
</dbReference>
<dbReference type="FunFam" id="3.30.160.60:FF:001083">
    <property type="entry name" value="Zinc finger protein 236"/>
    <property type="match status" value="1"/>
</dbReference>
<feature type="compositionally biased region" description="Basic residues" evidence="13">
    <location>
        <begin position="1"/>
        <end position="10"/>
    </location>
</feature>
<feature type="domain" description="C2H2-type" evidence="14">
    <location>
        <begin position="946"/>
        <end position="973"/>
    </location>
</feature>
<reference evidence="15" key="2">
    <citation type="submission" date="2025-08" db="UniProtKB">
        <authorList>
            <consortium name="Ensembl"/>
        </authorList>
    </citation>
    <scope>IDENTIFICATION</scope>
</reference>
<keyword evidence="4" id="KW-0479">Metal-binding</keyword>
<feature type="domain" description="C2H2-type" evidence="14">
    <location>
        <begin position="918"/>
        <end position="945"/>
    </location>
</feature>
<organism evidence="15 16">
    <name type="scientific">Oncorhynchus mykiss</name>
    <name type="common">Rainbow trout</name>
    <name type="synonym">Salmo gairdneri</name>
    <dbReference type="NCBI Taxonomy" id="8022"/>
    <lineage>
        <taxon>Eukaryota</taxon>
        <taxon>Metazoa</taxon>
        <taxon>Chordata</taxon>
        <taxon>Craniata</taxon>
        <taxon>Vertebrata</taxon>
        <taxon>Euteleostomi</taxon>
        <taxon>Actinopterygii</taxon>
        <taxon>Neopterygii</taxon>
        <taxon>Teleostei</taxon>
        <taxon>Protacanthopterygii</taxon>
        <taxon>Salmoniformes</taxon>
        <taxon>Salmonidae</taxon>
        <taxon>Salmoninae</taxon>
        <taxon>Oncorhynchus</taxon>
    </lineage>
</organism>
<evidence type="ECO:0000256" key="3">
    <source>
        <dbReference type="ARBA" id="ARBA00006991"/>
    </source>
</evidence>
<feature type="domain" description="C2H2-type" evidence="14">
    <location>
        <begin position="1609"/>
        <end position="1636"/>
    </location>
</feature>
<keyword evidence="9" id="KW-0238">DNA-binding</keyword>
<comment type="similarity">
    <text evidence="3">Belongs to the krueppel C2H2-type zinc-finger protein family.</text>
</comment>
<dbReference type="FunFam" id="3.30.160.60:FF:000301">
    <property type="entry name" value="Zinc finger protein 236"/>
    <property type="match status" value="2"/>
</dbReference>
<accession>A0A8C7T927</accession>
<feature type="domain" description="C2H2-type" evidence="14">
    <location>
        <begin position="1139"/>
        <end position="1166"/>
    </location>
</feature>
<name>A0A8C7T927_ONCMY</name>
<protein>
    <submittedName>
        <fullName evidence="15">Zinc finger protein 236</fullName>
    </submittedName>
</protein>
<keyword evidence="10" id="KW-0804">Transcription</keyword>
<feature type="domain" description="C2H2-type" evidence="14">
    <location>
        <begin position="890"/>
        <end position="917"/>
    </location>
</feature>
<evidence type="ECO:0000256" key="10">
    <source>
        <dbReference type="ARBA" id="ARBA00023163"/>
    </source>
</evidence>
<keyword evidence="5" id="KW-0677">Repeat</keyword>
<feature type="compositionally biased region" description="Basic and acidic residues" evidence="13">
    <location>
        <begin position="26"/>
        <end position="35"/>
    </location>
</feature>
<feature type="compositionally biased region" description="Polar residues" evidence="13">
    <location>
        <begin position="361"/>
        <end position="372"/>
    </location>
</feature>
<proteinExistence type="inferred from homology"/>
<keyword evidence="16" id="KW-1185">Reference proteome</keyword>
<evidence type="ECO:0000256" key="9">
    <source>
        <dbReference type="ARBA" id="ARBA00023125"/>
    </source>
</evidence>
<reference evidence="15" key="3">
    <citation type="submission" date="2025-09" db="UniProtKB">
        <authorList>
            <consortium name="Ensembl"/>
        </authorList>
    </citation>
    <scope>IDENTIFICATION</scope>
</reference>
<dbReference type="Gene3D" id="3.30.160.60">
    <property type="entry name" value="Classic Zinc Finger"/>
    <property type="match status" value="25"/>
</dbReference>
<feature type="domain" description="C2H2-type" evidence="14">
    <location>
        <begin position="1573"/>
        <end position="1600"/>
    </location>
</feature>
<feature type="domain" description="C2H2-type" evidence="14">
    <location>
        <begin position="119"/>
        <end position="146"/>
    </location>
</feature>
<comment type="subcellular location">
    <subcellularLocation>
        <location evidence="2">Nucleus</location>
    </subcellularLocation>
</comment>
<dbReference type="GO" id="GO:0008270">
    <property type="term" value="F:zinc ion binding"/>
    <property type="evidence" value="ECO:0007669"/>
    <property type="project" value="UniProtKB-KW"/>
</dbReference>
<evidence type="ECO:0000256" key="11">
    <source>
        <dbReference type="ARBA" id="ARBA00023242"/>
    </source>
</evidence>
<dbReference type="FunFam" id="3.30.160.60:FF:001115">
    <property type="entry name" value="Zinc finger protein 236"/>
    <property type="match status" value="1"/>
</dbReference>
<dbReference type="FunFam" id="3.30.160.60:FF:000573">
    <property type="entry name" value="Putative zinc finger protein 236"/>
    <property type="match status" value="2"/>
</dbReference>
<feature type="domain" description="C2H2-type" evidence="14">
    <location>
        <begin position="474"/>
        <end position="501"/>
    </location>
</feature>
<dbReference type="FunFam" id="3.30.160.60:FF:000481">
    <property type="entry name" value="zinc finger protein 236"/>
    <property type="match status" value="1"/>
</dbReference>
<feature type="region of interest" description="Disordered" evidence="13">
    <location>
        <begin position="1"/>
        <end position="35"/>
    </location>
</feature>
<feature type="domain" description="C2H2-type" evidence="14">
    <location>
        <begin position="91"/>
        <end position="118"/>
    </location>
</feature>
<evidence type="ECO:0000256" key="4">
    <source>
        <dbReference type="ARBA" id="ARBA00022723"/>
    </source>
</evidence>
<feature type="domain" description="C2H2-type" evidence="14">
    <location>
        <begin position="224"/>
        <end position="251"/>
    </location>
</feature>
<keyword evidence="6 12" id="KW-0863">Zinc-finger</keyword>
<dbReference type="PROSITE" id="PS00028">
    <property type="entry name" value="ZINC_FINGER_C2H2_1"/>
    <property type="match status" value="27"/>
</dbReference>
<feature type="domain" description="C2H2-type" evidence="14">
    <location>
        <begin position="252"/>
        <end position="276"/>
    </location>
</feature>
<dbReference type="SMART" id="SM00355">
    <property type="entry name" value="ZnF_C2H2"/>
    <property type="match status" value="28"/>
</dbReference>
<evidence type="ECO:0000256" key="8">
    <source>
        <dbReference type="ARBA" id="ARBA00023015"/>
    </source>
</evidence>
<feature type="domain" description="C2H2-type" evidence="14">
    <location>
        <begin position="196"/>
        <end position="223"/>
    </location>
</feature>
<dbReference type="FunFam" id="3.30.160.60:FF:000446">
    <property type="entry name" value="Zinc finger protein"/>
    <property type="match status" value="1"/>
</dbReference>
<dbReference type="Pfam" id="PF00096">
    <property type="entry name" value="zf-C2H2"/>
    <property type="match status" value="21"/>
</dbReference>